<dbReference type="PANTHER" id="PTHR13219">
    <property type="entry name" value="TRANSMEMBRANE PROTEIN 94"/>
    <property type="match status" value="1"/>
</dbReference>
<evidence type="ECO:0000313" key="1">
    <source>
        <dbReference type="EMBL" id="EOA92629.1"/>
    </source>
</evidence>
<dbReference type="Proteomes" id="UP000296049">
    <property type="component" value="Unassembled WGS sequence"/>
</dbReference>
<accession>R0KTX8</accession>
<dbReference type="EMBL" id="KB820618">
    <property type="protein sequence ID" value="EOA92629.1"/>
    <property type="molecule type" value="Genomic_DNA"/>
</dbReference>
<reference evidence="2" key="1">
    <citation type="journal article" date="2013" name="Nat. Genet.">
        <title>The duck genome and transcriptome provide insight into an avian influenza virus reservoir species.</title>
        <authorList>
            <person name="Huang Y."/>
            <person name="Li Y."/>
            <person name="Burt D.W."/>
            <person name="Chen H."/>
            <person name="Zhang Y."/>
            <person name="Qian W."/>
            <person name="Kim H."/>
            <person name="Gan S."/>
            <person name="Zhao Y."/>
            <person name="Li J."/>
            <person name="Yi K."/>
            <person name="Feng H."/>
            <person name="Zhu P."/>
            <person name="Li B."/>
            <person name="Liu Q."/>
            <person name="Fairley S."/>
            <person name="Magor K.E."/>
            <person name="Du Z."/>
            <person name="Hu X."/>
            <person name="Goodman L."/>
            <person name="Tafer H."/>
            <person name="Vignal A."/>
            <person name="Lee T."/>
            <person name="Kim K.W."/>
            <person name="Sheng Z."/>
            <person name="An Y."/>
            <person name="Searle S."/>
            <person name="Herrero J."/>
            <person name="Groenen M.A."/>
            <person name="Crooijmans R.P."/>
            <person name="Faraut T."/>
            <person name="Cai Q."/>
            <person name="Webster R.G."/>
            <person name="Aldridge J.R."/>
            <person name="Warren W.C."/>
            <person name="Bartschat S."/>
            <person name="Kehr S."/>
            <person name="Marz M."/>
            <person name="Stadler P.F."/>
            <person name="Smith J."/>
            <person name="Kraus R.H."/>
            <person name="Zhao Y."/>
            <person name="Ren L."/>
            <person name="Fei J."/>
            <person name="Morisson M."/>
            <person name="Kaiser P."/>
            <person name="Griffin D.K."/>
            <person name="Rao M."/>
            <person name="Pitel F."/>
            <person name="Wang J."/>
            <person name="Li N."/>
        </authorList>
    </citation>
    <scope>NUCLEOTIDE SEQUENCE [LARGE SCALE GENOMIC DNA]</scope>
</reference>
<sequence length="189" mass="20958">MPEEGIGEVMEKEDCIQALSGQIFMGMVSSQYQARLDIVRLIDGLVNACIRFVYFSLEDELKSKVFAEKMGLETGWNCHISLTPNGDVPGSEIPPSSPSHAGSLHDDLHQVSRDDVEGLLLMEEEGHSDLISFQPTDSDIPSFLEDCNRLHSSLEKLISVHLGPLPMCWAGMGNIPTFHANRRNFLPHP</sequence>
<evidence type="ECO:0000313" key="2">
    <source>
        <dbReference type="Proteomes" id="UP000296049"/>
    </source>
</evidence>
<dbReference type="PANTHER" id="PTHR13219:SF6">
    <property type="entry name" value="TRANSMEMBRANE PROTEIN 94"/>
    <property type="match status" value="1"/>
</dbReference>
<dbReference type="AlphaFoldDB" id="R0KTX8"/>
<proteinExistence type="predicted"/>
<name>R0KTX8_ANAPL</name>
<organism evidence="1 2">
    <name type="scientific">Anas platyrhynchos</name>
    <name type="common">Mallard</name>
    <name type="synonym">Anas boschas</name>
    <dbReference type="NCBI Taxonomy" id="8839"/>
    <lineage>
        <taxon>Eukaryota</taxon>
        <taxon>Metazoa</taxon>
        <taxon>Chordata</taxon>
        <taxon>Craniata</taxon>
        <taxon>Vertebrata</taxon>
        <taxon>Euteleostomi</taxon>
        <taxon>Archelosauria</taxon>
        <taxon>Archosauria</taxon>
        <taxon>Dinosauria</taxon>
        <taxon>Saurischia</taxon>
        <taxon>Theropoda</taxon>
        <taxon>Coelurosauria</taxon>
        <taxon>Aves</taxon>
        <taxon>Neognathae</taxon>
        <taxon>Galloanserae</taxon>
        <taxon>Anseriformes</taxon>
        <taxon>Anatidae</taxon>
        <taxon>Anatinae</taxon>
        <taxon>Anas</taxon>
    </lineage>
</organism>
<dbReference type="InterPro" id="IPR039720">
    <property type="entry name" value="TMEM94"/>
</dbReference>
<keyword evidence="2" id="KW-1185">Reference proteome</keyword>
<protein>
    <submittedName>
        <fullName evidence="1">Uncharacterized protein KIAA0195</fullName>
    </submittedName>
</protein>
<gene>
    <name evidence="1" type="ORF">Anapl_19042</name>
</gene>